<dbReference type="RefSeq" id="WP_191155614.1">
    <property type="nucleotide sequence ID" value="NZ_JACXAI010000002.1"/>
</dbReference>
<reference evidence="1" key="1">
    <citation type="submission" date="2020-09" db="EMBL/GenBank/DDBJ databases">
        <title>A novel bacterium of genus Bacillus, isolated from South China Sea.</title>
        <authorList>
            <person name="Huang H."/>
            <person name="Mo K."/>
            <person name="Hu Y."/>
        </authorList>
    </citation>
    <scope>NUCLEOTIDE SEQUENCE</scope>
    <source>
        <strain evidence="1">IB182487</strain>
    </source>
</reference>
<dbReference type="Proteomes" id="UP000626844">
    <property type="component" value="Unassembled WGS sequence"/>
</dbReference>
<proteinExistence type="predicted"/>
<name>A0A926NEW7_9BACI</name>
<protein>
    <submittedName>
        <fullName evidence="1">Uncharacterized protein</fullName>
    </submittedName>
</protein>
<comment type="caution">
    <text evidence="1">The sequence shown here is derived from an EMBL/GenBank/DDBJ whole genome shotgun (WGS) entry which is preliminary data.</text>
</comment>
<evidence type="ECO:0000313" key="2">
    <source>
        <dbReference type="Proteomes" id="UP000626844"/>
    </source>
</evidence>
<evidence type="ECO:0000313" key="1">
    <source>
        <dbReference type="EMBL" id="MBD1379213.1"/>
    </source>
</evidence>
<gene>
    <name evidence="1" type="ORF">IC621_03120</name>
</gene>
<dbReference type="EMBL" id="JACXAI010000002">
    <property type="protein sequence ID" value="MBD1379213.1"/>
    <property type="molecule type" value="Genomic_DNA"/>
</dbReference>
<sequence>MKDYSNYHNTDFKSKVIHDGNILFEQGLNGFDGYEVTVNEVISRAIITSKFNSGDGTEKNIIGKVADIERGNVILVNETNENWIVISIPKDNNIYRKAVIKLCNSTFSLPGEKTKVLIGQDPRTGRPIYDEQVTQIEVPCIVESQYSKSSDVNQFKIPEGTLVISMKYQTSEELKIDYDFEMYGNKYKVANFDYTSVIDDKGIIKIIAEKVV</sequence>
<organism evidence="1 2">
    <name type="scientific">Metabacillus arenae</name>
    <dbReference type="NCBI Taxonomy" id="2771434"/>
    <lineage>
        <taxon>Bacteria</taxon>
        <taxon>Bacillati</taxon>
        <taxon>Bacillota</taxon>
        <taxon>Bacilli</taxon>
        <taxon>Bacillales</taxon>
        <taxon>Bacillaceae</taxon>
        <taxon>Metabacillus</taxon>
    </lineage>
</organism>
<accession>A0A926NEW7</accession>
<dbReference type="AlphaFoldDB" id="A0A926NEW7"/>
<keyword evidence="2" id="KW-1185">Reference proteome</keyword>